<dbReference type="AlphaFoldDB" id="I0H8W4"/>
<dbReference type="EMBL" id="AP012319">
    <property type="protein sequence ID" value="BAL89451.1"/>
    <property type="molecule type" value="Genomic_DNA"/>
</dbReference>
<keyword evidence="1" id="KW-0472">Membrane</keyword>
<dbReference type="HOGENOM" id="CLU_1425225_0_0_11"/>
<dbReference type="RefSeq" id="WP_014444345.1">
    <property type="nucleotide sequence ID" value="NC_017093.1"/>
</dbReference>
<keyword evidence="1" id="KW-1133">Transmembrane helix</keyword>
<dbReference type="Proteomes" id="UP000007882">
    <property type="component" value="Chromosome"/>
</dbReference>
<organism evidence="2 3">
    <name type="scientific">Actinoplanes missouriensis (strain ATCC 14538 / DSM 43046 / CBS 188.64 / JCM 3121 / NBRC 102363 / NCIMB 12654 / NRRL B-3342 / UNCC 431)</name>
    <dbReference type="NCBI Taxonomy" id="512565"/>
    <lineage>
        <taxon>Bacteria</taxon>
        <taxon>Bacillati</taxon>
        <taxon>Actinomycetota</taxon>
        <taxon>Actinomycetes</taxon>
        <taxon>Micromonosporales</taxon>
        <taxon>Micromonosporaceae</taxon>
        <taxon>Actinoplanes</taxon>
    </lineage>
</organism>
<feature type="transmembrane region" description="Helical" evidence="1">
    <location>
        <begin position="26"/>
        <end position="46"/>
    </location>
</feature>
<feature type="transmembrane region" description="Helical" evidence="1">
    <location>
        <begin position="58"/>
        <end position="77"/>
    </location>
</feature>
<sequence length="190" mass="20340">MNIFLILGPALNGAATFFWQPGTQGATGGTLSGLGSAFWLIGLLGVYRQLPERHTRALIPLAVLGTAGGIAFSVQAIHEQMFGISHATAVAMLDEYPFAANTLYWFCGPLFPFSLAALGILLWRERAVPVPTAVLMVLGAAAFPLSRMSREVSIAHLADLLLLLPFLMIGVRGLRAGDERRSSQMATESE</sequence>
<keyword evidence="1" id="KW-0812">Transmembrane</keyword>
<evidence type="ECO:0000313" key="3">
    <source>
        <dbReference type="Proteomes" id="UP000007882"/>
    </source>
</evidence>
<gene>
    <name evidence="2" type="ordered locus">AMIS_42310</name>
</gene>
<dbReference type="STRING" id="512565.AMIS_42310"/>
<reference evidence="2 3" key="1">
    <citation type="submission" date="2012-02" db="EMBL/GenBank/DDBJ databases">
        <title>Complete genome sequence of Actinoplanes missouriensis 431 (= NBRC 102363).</title>
        <authorList>
            <person name="Ohnishi Y."/>
            <person name="Ishikawa J."/>
            <person name="Sekine M."/>
            <person name="Hosoyama A."/>
            <person name="Harada T."/>
            <person name="Narita H."/>
            <person name="Hata T."/>
            <person name="Konno Y."/>
            <person name="Tutikane K."/>
            <person name="Fujita N."/>
            <person name="Horinouchi S."/>
            <person name="Hayakawa M."/>
        </authorList>
    </citation>
    <scope>NUCLEOTIDE SEQUENCE [LARGE SCALE GENOMIC DNA]</scope>
    <source>
        <strain evidence="3">ATCC 14538 / DSM 43046 / CBS 188.64 / JCM 3121 / NBRC 102363 / NCIMB 12654 / NRRL B-3342 / UNCC 431</strain>
    </source>
</reference>
<proteinExistence type="predicted"/>
<evidence type="ECO:0008006" key="4">
    <source>
        <dbReference type="Google" id="ProtNLM"/>
    </source>
</evidence>
<name>I0H8W4_ACTM4</name>
<feature type="transmembrane region" description="Helical" evidence="1">
    <location>
        <begin position="154"/>
        <end position="174"/>
    </location>
</feature>
<protein>
    <recommendedName>
        <fullName evidence="4">Integral membrane protein</fullName>
    </recommendedName>
</protein>
<dbReference type="KEGG" id="ams:AMIS_42310"/>
<accession>I0H8W4</accession>
<dbReference type="PATRIC" id="fig|512565.3.peg.4216"/>
<feature type="transmembrane region" description="Helical" evidence="1">
    <location>
        <begin position="130"/>
        <end position="148"/>
    </location>
</feature>
<evidence type="ECO:0000313" key="2">
    <source>
        <dbReference type="EMBL" id="BAL89451.1"/>
    </source>
</evidence>
<keyword evidence="3" id="KW-1185">Reference proteome</keyword>
<feature type="transmembrane region" description="Helical" evidence="1">
    <location>
        <begin position="103"/>
        <end position="123"/>
    </location>
</feature>
<evidence type="ECO:0000256" key="1">
    <source>
        <dbReference type="SAM" id="Phobius"/>
    </source>
</evidence>
<dbReference type="eggNOG" id="ENOG5032VA8">
    <property type="taxonomic scope" value="Bacteria"/>
</dbReference>